<accession>A0A0F9AWY4</accession>
<gene>
    <name evidence="1" type="ORF">LCGC14_2798940</name>
</gene>
<sequence>PLQSESQLLADRTRADNGRFTRIDTVQENVQRMLQINSLIGRSDSVEKVRRYRRRIIDSCSTDGAGFEQLLQKTFGMSGLRALDALKAEDMSKFARRMRMAKLSFSLRYWARRPIDAAHRLFSRGIYRWRILWLSQCGFVLKVHAPAEDDRCRLREALDLLREANMLYSWTDRNSERGRITWAERKVMDRGGIAIKYRRPGDVQLDVDRIRDEQELAMSIMELLIRRHKVLFYREDAAR</sequence>
<feature type="non-terminal residue" evidence="1">
    <location>
        <position position="1"/>
    </location>
</feature>
<comment type="caution">
    <text evidence="1">The sequence shown here is derived from an EMBL/GenBank/DDBJ whole genome shotgun (WGS) entry which is preliminary data.</text>
</comment>
<dbReference type="EMBL" id="LAZR01052469">
    <property type="protein sequence ID" value="KKK82884.1"/>
    <property type="molecule type" value="Genomic_DNA"/>
</dbReference>
<dbReference type="AlphaFoldDB" id="A0A0F9AWY4"/>
<organism evidence="1">
    <name type="scientific">marine sediment metagenome</name>
    <dbReference type="NCBI Taxonomy" id="412755"/>
    <lineage>
        <taxon>unclassified sequences</taxon>
        <taxon>metagenomes</taxon>
        <taxon>ecological metagenomes</taxon>
    </lineage>
</organism>
<evidence type="ECO:0000313" key="1">
    <source>
        <dbReference type="EMBL" id="KKK82884.1"/>
    </source>
</evidence>
<proteinExistence type="predicted"/>
<reference evidence="1" key="1">
    <citation type="journal article" date="2015" name="Nature">
        <title>Complex archaea that bridge the gap between prokaryotes and eukaryotes.</title>
        <authorList>
            <person name="Spang A."/>
            <person name="Saw J.H."/>
            <person name="Jorgensen S.L."/>
            <person name="Zaremba-Niedzwiedzka K."/>
            <person name="Martijn J."/>
            <person name="Lind A.E."/>
            <person name="van Eijk R."/>
            <person name="Schleper C."/>
            <person name="Guy L."/>
            <person name="Ettema T.J."/>
        </authorList>
    </citation>
    <scope>NUCLEOTIDE SEQUENCE</scope>
</reference>
<protein>
    <submittedName>
        <fullName evidence="1">Uncharacterized protein</fullName>
    </submittedName>
</protein>
<name>A0A0F9AWY4_9ZZZZ</name>